<dbReference type="Pfam" id="PF13508">
    <property type="entry name" value="Acetyltransf_7"/>
    <property type="match status" value="1"/>
</dbReference>
<accession>A0ABM6KMA0</accession>
<dbReference type="Gene3D" id="3.40.630.30">
    <property type="match status" value="1"/>
</dbReference>
<dbReference type="Proteomes" id="UP000195573">
    <property type="component" value="Chromosome"/>
</dbReference>
<evidence type="ECO:0000259" key="1">
    <source>
        <dbReference type="PROSITE" id="PS51186"/>
    </source>
</evidence>
<name>A0ABM6KMA0_9BACI</name>
<evidence type="ECO:0000313" key="2">
    <source>
        <dbReference type="EMBL" id="ART77580.1"/>
    </source>
</evidence>
<dbReference type="InterPro" id="IPR000182">
    <property type="entry name" value="GNAT_dom"/>
</dbReference>
<dbReference type="SUPFAM" id="SSF55729">
    <property type="entry name" value="Acyl-CoA N-acyltransferases (Nat)"/>
    <property type="match status" value="1"/>
</dbReference>
<organism evidence="2 3">
    <name type="scientific">Sutcliffiella horikoshii</name>
    <dbReference type="NCBI Taxonomy" id="79883"/>
    <lineage>
        <taxon>Bacteria</taxon>
        <taxon>Bacillati</taxon>
        <taxon>Bacillota</taxon>
        <taxon>Bacilli</taxon>
        <taxon>Bacillales</taxon>
        <taxon>Bacillaceae</taxon>
        <taxon>Sutcliffiella</taxon>
    </lineage>
</organism>
<dbReference type="EMBL" id="CP020880">
    <property type="protein sequence ID" value="ART77580.1"/>
    <property type="molecule type" value="Genomic_DNA"/>
</dbReference>
<gene>
    <name evidence="2" type="ORF">B4U37_16630</name>
</gene>
<keyword evidence="3" id="KW-1185">Reference proteome</keyword>
<feature type="domain" description="N-acetyltransferase" evidence="1">
    <location>
        <begin position="9"/>
        <end position="135"/>
    </location>
</feature>
<sequence>MEWFKNDFMISDNLELINLDYVTQLLSNTYWASNRTKETIEKSIENSLSFGLYISGRQIGFARVVSDKAVFSWIMDVVIDDNYRGKGLGQWLMNCVFEHPEIKYTAFALATSDAHIFYKKFGFKDNKCMTRPILT</sequence>
<dbReference type="PROSITE" id="PS51186">
    <property type="entry name" value="GNAT"/>
    <property type="match status" value="1"/>
</dbReference>
<proteinExistence type="predicted"/>
<dbReference type="CDD" id="cd04301">
    <property type="entry name" value="NAT_SF"/>
    <property type="match status" value="1"/>
</dbReference>
<protein>
    <submittedName>
        <fullName evidence="2">GNAT family N-acetyltransferase</fullName>
    </submittedName>
</protein>
<evidence type="ECO:0000313" key="3">
    <source>
        <dbReference type="Proteomes" id="UP000195573"/>
    </source>
</evidence>
<dbReference type="GeneID" id="96740032"/>
<dbReference type="PANTHER" id="PTHR43233">
    <property type="entry name" value="FAMILY N-ACETYLTRANSFERASE, PUTATIVE (AFU_ORTHOLOGUE AFUA_6G03350)-RELATED"/>
    <property type="match status" value="1"/>
</dbReference>
<dbReference type="InterPro" id="IPR053144">
    <property type="entry name" value="Acetyltransferase_Butenolide"/>
</dbReference>
<dbReference type="RefSeq" id="WP_088019120.1">
    <property type="nucleotide sequence ID" value="NZ_CP020880.1"/>
</dbReference>
<dbReference type="PANTHER" id="PTHR43233:SF1">
    <property type="entry name" value="FAMILY N-ACETYLTRANSFERASE, PUTATIVE (AFU_ORTHOLOGUE AFUA_6G03350)-RELATED"/>
    <property type="match status" value="1"/>
</dbReference>
<reference evidence="2 3" key="1">
    <citation type="submission" date="2017-04" db="EMBL/GenBank/DDBJ databases">
        <title>Complete Genome Sequence of the Bacillus horikoshii 20a strain from Cuatro Cienegas, Coahuila, Mexico.</title>
        <authorList>
            <person name="Zarza E."/>
            <person name="Alcaraz L.D."/>
            <person name="Aguilar-Salinas B."/>
            <person name="Islas A."/>
            <person name="Olmedo-Alvarez G."/>
        </authorList>
    </citation>
    <scope>NUCLEOTIDE SEQUENCE [LARGE SCALE GENOMIC DNA]</scope>
    <source>
        <strain evidence="2 3">20a</strain>
    </source>
</reference>
<dbReference type="InterPro" id="IPR016181">
    <property type="entry name" value="Acyl_CoA_acyltransferase"/>
</dbReference>